<dbReference type="InterPro" id="IPR048536">
    <property type="entry name" value="Rrn6_K-rich"/>
</dbReference>
<feature type="compositionally biased region" description="Low complexity" evidence="1">
    <location>
        <begin position="957"/>
        <end position="969"/>
    </location>
</feature>
<accession>A0A4Z1PPM8</accession>
<dbReference type="Pfam" id="PF20639">
    <property type="entry name" value="Rrn6_K-rich"/>
    <property type="match status" value="1"/>
</dbReference>
<proteinExistence type="predicted"/>
<dbReference type="EMBL" id="SNSC02000001">
    <property type="protein sequence ID" value="TID27964.1"/>
    <property type="molecule type" value="Genomic_DNA"/>
</dbReference>
<evidence type="ECO:0000259" key="4">
    <source>
        <dbReference type="Pfam" id="PF20640"/>
    </source>
</evidence>
<keyword evidence="6" id="KW-1185">Reference proteome</keyword>
<dbReference type="GO" id="GO:0070860">
    <property type="term" value="C:RNA polymerase I core factor complex"/>
    <property type="evidence" value="ECO:0007669"/>
    <property type="project" value="TreeGrafter"/>
</dbReference>
<dbReference type="GO" id="GO:0003743">
    <property type="term" value="F:translation initiation factor activity"/>
    <property type="evidence" value="ECO:0007669"/>
    <property type="project" value="UniProtKB-KW"/>
</dbReference>
<keyword evidence="5" id="KW-0396">Initiation factor</keyword>
<evidence type="ECO:0000313" key="6">
    <source>
        <dbReference type="Proteomes" id="UP000298493"/>
    </source>
</evidence>
<name>A0A4Z1PPM8_9PEZI</name>
<evidence type="ECO:0000259" key="2">
    <source>
        <dbReference type="Pfam" id="PF10214"/>
    </source>
</evidence>
<dbReference type="InterPro" id="IPR048537">
    <property type="entry name" value="RRN6_HB"/>
</dbReference>
<dbReference type="GO" id="GO:0042790">
    <property type="term" value="P:nucleolar large rRNA transcription by RNA polymerase I"/>
    <property type="evidence" value="ECO:0007669"/>
    <property type="project" value="TreeGrafter"/>
</dbReference>
<feature type="region of interest" description="Disordered" evidence="1">
    <location>
        <begin position="580"/>
        <end position="600"/>
    </location>
</feature>
<feature type="compositionally biased region" description="Gly residues" evidence="1">
    <location>
        <begin position="939"/>
        <end position="956"/>
    </location>
</feature>
<keyword evidence="5" id="KW-0648">Protein biosynthesis</keyword>
<gene>
    <name evidence="5" type="ORF">E6O75_ATG00731</name>
</gene>
<dbReference type="PANTHER" id="PTHR28221:SF2">
    <property type="entry name" value="RNA POLYMERASE I-SPECIFIC TRANSCRIPTION INITIATION FACTOR RRN6"/>
    <property type="match status" value="1"/>
</dbReference>
<reference evidence="5 6" key="1">
    <citation type="submission" date="2019-04" db="EMBL/GenBank/DDBJ databases">
        <title>High contiguity whole genome sequence and gene annotation resource for two Venturia nashicola isolates.</title>
        <authorList>
            <person name="Prokchorchik M."/>
            <person name="Won K."/>
            <person name="Lee Y."/>
            <person name="Choi E.D."/>
            <person name="Segonzac C."/>
            <person name="Sohn K.H."/>
        </authorList>
    </citation>
    <scope>NUCLEOTIDE SEQUENCE [LARGE SCALE GENOMIC DNA]</scope>
    <source>
        <strain evidence="5 6">PRI2</strain>
    </source>
</reference>
<organism evidence="5 6">
    <name type="scientific">Venturia nashicola</name>
    <dbReference type="NCBI Taxonomy" id="86259"/>
    <lineage>
        <taxon>Eukaryota</taxon>
        <taxon>Fungi</taxon>
        <taxon>Dikarya</taxon>
        <taxon>Ascomycota</taxon>
        <taxon>Pezizomycotina</taxon>
        <taxon>Dothideomycetes</taxon>
        <taxon>Pleosporomycetidae</taxon>
        <taxon>Venturiales</taxon>
        <taxon>Venturiaceae</taxon>
        <taxon>Venturia</taxon>
    </lineage>
</organism>
<dbReference type="InterPro" id="IPR019350">
    <property type="entry name" value="RNA_pol_I-sp_TIF_RRN6-like"/>
</dbReference>
<evidence type="ECO:0000259" key="3">
    <source>
        <dbReference type="Pfam" id="PF20639"/>
    </source>
</evidence>
<feature type="domain" description="RRN6 helical bundle" evidence="4">
    <location>
        <begin position="556"/>
        <end position="756"/>
    </location>
</feature>
<dbReference type="GO" id="GO:0001179">
    <property type="term" value="F:RNA polymerase I general transcription initiation factor binding"/>
    <property type="evidence" value="ECO:0007669"/>
    <property type="project" value="TreeGrafter"/>
</dbReference>
<feature type="region of interest" description="Disordered" evidence="1">
    <location>
        <begin position="885"/>
        <end position="1016"/>
    </location>
</feature>
<feature type="compositionally biased region" description="Basic residues" evidence="1">
    <location>
        <begin position="1007"/>
        <end position="1016"/>
    </location>
</feature>
<dbReference type="PANTHER" id="PTHR28221">
    <property type="entry name" value="RNA POLYMERASE I-SPECIFIC TRANSCRIPTION INITIATION FACTOR RRN6"/>
    <property type="match status" value="1"/>
</dbReference>
<feature type="domain" description="RRN6 K-rich C-terminal" evidence="3">
    <location>
        <begin position="860"/>
        <end position="1016"/>
    </location>
</feature>
<dbReference type="Pfam" id="PF10214">
    <property type="entry name" value="Rrn6_beta-prop"/>
    <property type="match status" value="1"/>
</dbReference>
<feature type="compositionally biased region" description="Polar residues" evidence="1">
    <location>
        <begin position="923"/>
        <end position="934"/>
    </location>
</feature>
<dbReference type="InterPro" id="IPR048535">
    <property type="entry name" value="RRN6_beta-prop"/>
</dbReference>
<evidence type="ECO:0000256" key="1">
    <source>
        <dbReference type="SAM" id="MobiDB-lite"/>
    </source>
</evidence>
<comment type="caution">
    <text evidence="5">The sequence shown here is derived from an EMBL/GenBank/DDBJ whole genome shotgun (WGS) entry which is preliminary data.</text>
</comment>
<feature type="domain" description="RRN6 beta-propeller" evidence="2">
    <location>
        <begin position="111"/>
        <end position="475"/>
    </location>
</feature>
<sequence length="1016" mass="112341">MVDSTLRDQSYGHFGTPVYDIQTKRWIFGRSAINSWYYRPLGDVKRTVAGTKDVGEVRKEAEGLDKASGRALAKEIRLVVQGNPELQAAEDILNPLIRASEAVTAAIATYDPACGDILALGTAAISDGQNRHHKTWLLAIPGGGCGEMLRLVRLETAIYGWNEHEARLMVPSPSEELGHWIGRGAPVQQICTPEMLSQEDAGRFFAVRLPGTTLLFRPRYRATPVPPAGVYPGCTIPPSRVDANFLLEVLPKDWQGQQHSDITFNPWNQQRLAIVDQAGDWAIFTLQQKHKSRQAYIHKLGHRGSLEGFLEDSKTREDISSAQQDGWARILWVADKNTLLVCTRRRFQLFSLSAETTLPFPTPVSHGQWILDVRRCPSVPTWVFILTSSQVLWLEILPEIDRGTDITVVTGKILLSAHHFRDSSDISLQMRIEHDLNVISILLWSPSSPLVTCLRFDRQQSITGSPSIIGSPTGLLLPIPGKDRSLPTAAISVRRLSHEAEDETAEQPILHSLLLLTTDLALHHAFLGRSDVSFHLHAPRIIISSRTHPKITPLAVDEDDDFIVPDELSQKKRTPCVVEKPPSHKIKYRGDDKAGNNNYVETNSRVDNQIISSKISGKSKQENRQEIVDIANSLQNLILDEDVLGLGEPAKTLLEQSLNHVPEVGDLSETTQVISDLLSLSRPGPVPDEPGVAVKKLQVPAWASPMGVASDDLEFGSLYNHIVDHQLAPLADEIPPRLRMGREKFARQIAAELMLSGSRVEVVDRSEEPQEQVETKQSLLLYSKGKGKLTDSYPVSSQISEYMSSQNLPTPSPSASRAASTIMSGTTASLPSAVSQSIISRLSRHVEFEPPSAWAKTPMALLAHWDIGQDPNTYSYTQKLGELEKQKQEESMTDKQRAKAREKAERRLKRQRREAEKARGALMSSQPMVMSSQAHRGGSQFGGSQYGGGSQFGGSQHGRSSPPLRSSPPAVLDRERERNFAMSSQLVAPPMVGSSQAPVRRGDGPAKKKKRKREGF</sequence>
<dbReference type="AlphaFoldDB" id="A0A4Z1PPM8"/>
<dbReference type="GO" id="GO:0001163">
    <property type="term" value="F:RNA polymerase I transcription regulatory region sequence-specific DNA binding"/>
    <property type="evidence" value="ECO:0007669"/>
    <property type="project" value="TreeGrafter"/>
</dbReference>
<feature type="compositionally biased region" description="Basic and acidic residues" evidence="1">
    <location>
        <begin position="885"/>
        <end position="905"/>
    </location>
</feature>
<dbReference type="Pfam" id="PF20640">
    <property type="entry name" value="Rrn6_HB"/>
    <property type="match status" value="1"/>
</dbReference>
<dbReference type="Proteomes" id="UP000298493">
    <property type="component" value="Unassembled WGS sequence"/>
</dbReference>
<evidence type="ECO:0000313" key="5">
    <source>
        <dbReference type="EMBL" id="TID27964.1"/>
    </source>
</evidence>
<protein>
    <submittedName>
        <fullName evidence="5">RNA polymerase I-specific transcription initiation factor RRN6-like protein</fullName>
    </submittedName>
</protein>